<dbReference type="Proteomes" id="UP001381693">
    <property type="component" value="Unassembled WGS sequence"/>
</dbReference>
<feature type="signal peptide" evidence="2">
    <location>
        <begin position="1"/>
        <end position="21"/>
    </location>
</feature>
<name>A0AAN9ACB4_HALRR</name>
<comment type="caution">
    <text evidence="3">The sequence shown here is derived from an EMBL/GenBank/DDBJ whole genome shotgun (WGS) entry which is preliminary data.</text>
</comment>
<reference evidence="3 4" key="1">
    <citation type="submission" date="2023-11" db="EMBL/GenBank/DDBJ databases">
        <title>Halocaridina rubra genome assembly.</title>
        <authorList>
            <person name="Smith C."/>
        </authorList>
    </citation>
    <scope>NUCLEOTIDE SEQUENCE [LARGE SCALE GENOMIC DNA]</scope>
    <source>
        <strain evidence="3">EP-1</strain>
        <tissue evidence="3">Whole</tissue>
    </source>
</reference>
<sequence length="322" mass="36940">MVIHALLTFFFFFSFQQQAWCQFLPEKEKMCGVIVDKPFQEGCLQCFEDAGPLSVNPEGVRECVATYLPPLVAKCAVPQARKFVERIEQNRPVVHPNNTNANLLPNCVKRRMRELERYLQKENLFTTQAGDIVKTVILTKLLRNGGANMLGVISQRDILKLPSVRNLVENYASSCIDDYENSRALPKIDLEFFDDDDDEEDDDDDDDDDVYESNEERDFDLEALKKIMKSGPNYQYDKVYKAEKRAKPSESGNGLPYGGTNDLAKDMILGECIIDKLIESNKAIYLISTLSAEEFYHPIPYWWAGKLLYYYKAYRESLLAGK</sequence>
<protein>
    <submittedName>
        <fullName evidence="3">Uncharacterized protein</fullName>
    </submittedName>
</protein>
<evidence type="ECO:0000313" key="4">
    <source>
        <dbReference type="Proteomes" id="UP001381693"/>
    </source>
</evidence>
<proteinExistence type="predicted"/>
<keyword evidence="4" id="KW-1185">Reference proteome</keyword>
<evidence type="ECO:0000256" key="2">
    <source>
        <dbReference type="SAM" id="SignalP"/>
    </source>
</evidence>
<keyword evidence="2" id="KW-0732">Signal</keyword>
<evidence type="ECO:0000256" key="1">
    <source>
        <dbReference type="SAM" id="MobiDB-lite"/>
    </source>
</evidence>
<dbReference type="AlphaFoldDB" id="A0AAN9ACB4"/>
<gene>
    <name evidence="3" type="ORF">SK128_016842</name>
</gene>
<evidence type="ECO:0000313" key="3">
    <source>
        <dbReference type="EMBL" id="KAK7080470.1"/>
    </source>
</evidence>
<feature type="chain" id="PRO_5042988672" evidence="2">
    <location>
        <begin position="22"/>
        <end position="322"/>
    </location>
</feature>
<organism evidence="3 4">
    <name type="scientific">Halocaridina rubra</name>
    <name type="common">Hawaiian red shrimp</name>
    <dbReference type="NCBI Taxonomy" id="373956"/>
    <lineage>
        <taxon>Eukaryota</taxon>
        <taxon>Metazoa</taxon>
        <taxon>Ecdysozoa</taxon>
        <taxon>Arthropoda</taxon>
        <taxon>Crustacea</taxon>
        <taxon>Multicrustacea</taxon>
        <taxon>Malacostraca</taxon>
        <taxon>Eumalacostraca</taxon>
        <taxon>Eucarida</taxon>
        <taxon>Decapoda</taxon>
        <taxon>Pleocyemata</taxon>
        <taxon>Caridea</taxon>
        <taxon>Atyoidea</taxon>
        <taxon>Atyidae</taxon>
        <taxon>Halocaridina</taxon>
    </lineage>
</organism>
<dbReference type="EMBL" id="JAXCGZ010005907">
    <property type="protein sequence ID" value="KAK7080470.1"/>
    <property type="molecule type" value="Genomic_DNA"/>
</dbReference>
<accession>A0AAN9ACB4</accession>
<feature type="region of interest" description="Disordered" evidence="1">
    <location>
        <begin position="192"/>
        <end position="213"/>
    </location>
</feature>